<dbReference type="AlphaFoldDB" id="A0AAD4N7X6"/>
<dbReference type="SMART" id="SM01401">
    <property type="entry name" value="Sds3"/>
    <property type="match status" value="1"/>
</dbReference>
<evidence type="ECO:0000256" key="2">
    <source>
        <dbReference type="ARBA" id="ARBA00022491"/>
    </source>
</evidence>
<feature type="coiled-coil region" evidence="6">
    <location>
        <begin position="99"/>
        <end position="162"/>
    </location>
</feature>
<keyword evidence="5" id="KW-0539">Nucleus</keyword>
<reference evidence="7" key="1">
    <citation type="submission" date="2022-01" db="EMBL/GenBank/DDBJ databases">
        <title>Genome Sequence Resource for Two Populations of Ditylenchus destructor, the Migratory Endoparasitic Phytonematode.</title>
        <authorList>
            <person name="Zhang H."/>
            <person name="Lin R."/>
            <person name="Xie B."/>
        </authorList>
    </citation>
    <scope>NUCLEOTIDE SEQUENCE</scope>
    <source>
        <strain evidence="7">BazhouSP</strain>
    </source>
</reference>
<keyword evidence="2" id="KW-0678">Repressor</keyword>
<evidence type="ECO:0000313" key="8">
    <source>
        <dbReference type="Proteomes" id="UP001201812"/>
    </source>
</evidence>
<comment type="caution">
    <text evidence="7">The sequence shown here is derived from an EMBL/GenBank/DDBJ whole genome shotgun (WGS) entry which is preliminary data.</text>
</comment>
<sequence>MMTATKFSVEENGLISDVDHKKILCPLSEHKRNPVNEEESQLKDESHTAYLLEVEKIEEEYNRELELIDILEKGHTERIEAAYKVEEEALASEYEIRLNEMVESLYNEYEEKKKVVETEVNSMDIASSQSTSSAYFYGYPNKKTLRRRANEQSEATERKQRKHSPQNIVHLLPESDIAQDVKLICNYPSGTTATVLRVDEDGRHRKVTIDNTRLVCDGKIFHRGQNVSVETVNYGRFPAIIQTICEKFVQFRSIMAGDTRQVTATTKDFECGRVIVRKRY</sequence>
<dbReference type="GO" id="GO:0010468">
    <property type="term" value="P:regulation of gene expression"/>
    <property type="evidence" value="ECO:0007669"/>
    <property type="project" value="UniProtKB-ARBA"/>
</dbReference>
<evidence type="ECO:0000256" key="6">
    <source>
        <dbReference type="SAM" id="Coils"/>
    </source>
</evidence>
<dbReference type="GO" id="GO:0005654">
    <property type="term" value="C:nucleoplasm"/>
    <property type="evidence" value="ECO:0007669"/>
    <property type="project" value="UniProtKB-ARBA"/>
</dbReference>
<comment type="subcellular location">
    <subcellularLocation>
        <location evidence="1">Nucleus</location>
    </subcellularLocation>
</comment>
<proteinExistence type="predicted"/>
<name>A0AAD4N7X6_9BILA</name>
<gene>
    <name evidence="7" type="ORF">DdX_07607</name>
</gene>
<accession>A0AAD4N7X6</accession>
<dbReference type="Proteomes" id="UP001201812">
    <property type="component" value="Unassembled WGS sequence"/>
</dbReference>
<dbReference type="Pfam" id="PF08598">
    <property type="entry name" value="Sds3"/>
    <property type="match status" value="1"/>
</dbReference>
<evidence type="ECO:0000313" key="7">
    <source>
        <dbReference type="EMBL" id="KAI1716546.1"/>
    </source>
</evidence>
<keyword evidence="3" id="KW-0805">Transcription regulation</keyword>
<evidence type="ECO:0000256" key="5">
    <source>
        <dbReference type="ARBA" id="ARBA00023242"/>
    </source>
</evidence>
<evidence type="ECO:0000256" key="1">
    <source>
        <dbReference type="ARBA" id="ARBA00004123"/>
    </source>
</evidence>
<protein>
    <submittedName>
        <fullName evidence="7">Sds3-like domain-containing protein</fullName>
    </submittedName>
</protein>
<dbReference type="PANTHER" id="PTHR21964">
    <property type="entry name" value="BREAST CANCER METASTASIS-SUPPRESSOR 1"/>
    <property type="match status" value="1"/>
</dbReference>
<keyword evidence="8" id="KW-1185">Reference proteome</keyword>
<dbReference type="InterPro" id="IPR013907">
    <property type="entry name" value="Sds3"/>
</dbReference>
<organism evidence="7 8">
    <name type="scientific">Ditylenchus destructor</name>
    <dbReference type="NCBI Taxonomy" id="166010"/>
    <lineage>
        <taxon>Eukaryota</taxon>
        <taxon>Metazoa</taxon>
        <taxon>Ecdysozoa</taxon>
        <taxon>Nematoda</taxon>
        <taxon>Chromadorea</taxon>
        <taxon>Rhabditida</taxon>
        <taxon>Tylenchina</taxon>
        <taxon>Tylenchomorpha</taxon>
        <taxon>Sphaerularioidea</taxon>
        <taxon>Anguinidae</taxon>
        <taxon>Anguininae</taxon>
        <taxon>Ditylenchus</taxon>
    </lineage>
</organism>
<evidence type="ECO:0000256" key="3">
    <source>
        <dbReference type="ARBA" id="ARBA00023015"/>
    </source>
</evidence>
<keyword evidence="6" id="KW-0175">Coiled coil</keyword>
<dbReference type="EMBL" id="JAKKPZ010000010">
    <property type="protein sequence ID" value="KAI1716546.1"/>
    <property type="molecule type" value="Genomic_DNA"/>
</dbReference>
<evidence type="ECO:0000256" key="4">
    <source>
        <dbReference type="ARBA" id="ARBA00023163"/>
    </source>
</evidence>
<keyword evidence="4" id="KW-0804">Transcription</keyword>